<dbReference type="Proteomes" id="UP001597189">
    <property type="component" value="Unassembled WGS sequence"/>
</dbReference>
<evidence type="ECO:0008006" key="3">
    <source>
        <dbReference type="Google" id="ProtNLM"/>
    </source>
</evidence>
<evidence type="ECO:0000313" key="1">
    <source>
        <dbReference type="EMBL" id="MFD1454177.1"/>
    </source>
</evidence>
<organism evidence="1 2">
    <name type="scientific">Levilactobacillus lanxiensis</name>
    <dbReference type="NCBI Taxonomy" id="2799568"/>
    <lineage>
        <taxon>Bacteria</taxon>
        <taxon>Bacillati</taxon>
        <taxon>Bacillota</taxon>
        <taxon>Bacilli</taxon>
        <taxon>Lactobacillales</taxon>
        <taxon>Lactobacillaceae</taxon>
        <taxon>Levilactobacillus</taxon>
    </lineage>
</organism>
<accession>A0ABW4CY19</accession>
<dbReference type="EMBL" id="JBHTOD010000001">
    <property type="protein sequence ID" value="MFD1454177.1"/>
    <property type="molecule type" value="Genomic_DNA"/>
</dbReference>
<dbReference type="RefSeq" id="WP_203642622.1">
    <property type="nucleotide sequence ID" value="NZ_BOLN01000001.1"/>
</dbReference>
<proteinExistence type="predicted"/>
<sequence>MAKIVTLRKSGNSRVLTVPNDLDVDVGTQYQVKKLPDGGILYQPIKRQNIFATHDWQEYAYQADLRNDSELGPAKPVGKECVE</sequence>
<keyword evidence="2" id="KW-1185">Reference proteome</keyword>
<comment type="caution">
    <text evidence="1">The sequence shown here is derived from an EMBL/GenBank/DDBJ whole genome shotgun (WGS) entry which is preliminary data.</text>
</comment>
<protein>
    <recommendedName>
        <fullName evidence="3">AbrB family transcriptional regulator</fullName>
    </recommendedName>
</protein>
<name>A0ABW4CY19_9LACO</name>
<gene>
    <name evidence="1" type="ORF">ACFQ44_00615</name>
</gene>
<evidence type="ECO:0000313" key="2">
    <source>
        <dbReference type="Proteomes" id="UP001597189"/>
    </source>
</evidence>
<reference evidence="2" key="1">
    <citation type="journal article" date="2019" name="Int. J. Syst. Evol. Microbiol.">
        <title>The Global Catalogue of Microorganisms (GCM) 10K type strain sequencing project: providing services to taxonomists for standard genome sequencing and annotation.</title>
        <authorList>
            <consortium name="The Broad Institute Genomics Platform"/>
            <consortium name="The Broad Institute Genome Sequencing Center for Infectious Disease"/>
            <person name="Wu L."/>
            <person name="Ma J."/>
        </authorList>
    </citation>
    <scope>NUCLEOTIDE SEQUENCE [LARGE SCALE GENOMIC DNA]</scope>
    <source>
        <strain evidence="2">CCM 8979</strain>
    </source>
</reference>